<keyword evidence="7" id="KW-1185">Reference proteome</keyword>
<keyword evidence="4 5" id="KW-0472">Membrane</keyword>
<comment type="subcellular location">
    <subcellularLocation>
        <location evidence="1">Membrane</location>
        <topology evidence="1">Multi-pass membrane protein</topology>
    </subcellularLocation>
</comment>
<dbReference type="Proteomes" id="UP000315364">
    <property type="component" value="Chromosome"/>
</dbReference>
<name>A0A5B8LWW5_9HYPH</name>
<dbReference type="RefSeq" id="WP_146291229.1">
    <property type="nucleotide sequence ID" value="NZ_CP042304.1"/>
</dbReference>
<evidence type="ECO:0000256" key="2">
    <source>
        <dbReference type="ARBA" id="ARBA00022692"/>
    </source>
</evidence>
<dbReference type="OrthoDB" id="8420386at2"/>
<dbReference type="GO" id="GO:0016020">
    <property type="term" value="C:membrane"/>
    <property type="evidence" value="ECO:0007669"/>
    <property type="project" value="UniProtKB-SubCell"/>
</dbReference>
<gene>
    <name evidence="6" type="ORF">FPZ08_17135</name>
</gene>
<feature type="transmembrane region" description="Helical" evidence="5">
    <location>
        <begin position="6"/>
        <end position="28"/>
    </location>
</feature>
<feature type="transmembrane region" description="Helical" evidence="5">
    <location>
        <begin position="40"/>
        <end position="59"/>
    </location>
</feature>
<evidence type="ECO:0000256" key="4">
    <source>
        <dbReference type="ARBA" id="ARBA00023136"/>
    </source>
</evidence>
<feature type="transmembrane region" description="Helical" evidence="5">
    <location>
        <begin position="100"/>
        <end position="120"/>
    </location>
</feature>
<sequence>MTTASLLMLTGRIVFGLFFLIAALRNTIHFRERIPSATNYGWAMPPVLVAGGLAMQWIGGLSLVLSFYPVLGALVLIAFLVLATACYHNPLAFEGKARDPHLYLVLVNITLAAGLLLVIADSL</sequence>
<evidence type="ECO:0000256" key="3">
    <source>
        <dbReference type="ARBA" id="ARBA00022989"/>
    </source>
</evidence>
<organism evidence="6 7">
    <name type="scientific">Devosia ginsengisoli</name>
    <dbReference type="NCBI Taxonomy" id="400770"/>
    <lineage>
        <taxon>Bacteria</taxon>
        <taxon>Pseudomonadati</taxon>
        <taxon>Pseudomonadota</taxon>
        <taxon>Alphaproteobacteria</taxon>
        <taxon>Hyphomicrobiales</taxon>
        <taxon>Devosiaceae</taxon>
        <taxon>Devosia</taxon>
    </lineage>
</organism>
<keyword evidence="2 5" id="KW-0812">Transmembrane</keyword>
<dbReference type="AlphaFoldDB" id="A0A5B8LWW5"/>
<dbReference type="InterPro" id="IPR032808">
    <property type="entry name" value="DoxX"/>
</dbReference>
<proteinExistence type="predicted"/>
<protein>
    <submittedName>
        <fullName evidence="6">DoxX family membrane protein</fullName>
    </submittedName>
</protein>
<accession>A0A5B8LWW5</accession>
<evidence type="ECO:0000256" key="5">
    <source>
        <dbReference type="SAM" id="Phobius"/>
    </source>
</evidence>
<feature type="transmembrane region" description="Helical" evidence="5">
    <location>
        <begin position="65"/>
        <end position="88"/>
    </location>
</feature>
<dbReference type="KEGG" id="dea:FPZ08_17135"/>
<evidence type="ECO:0000313" key="6">
    <source>
        <dbReference type="EMBL" id="QDZ12321.1"/>
    </source>
</evidence>
<reference evidence="6 7" key="1">
    <citation type="submission" date="2019-07" db="EMBL/GenBank/DDBJ databases">
        <title>Full genome sequence of Devosia sp. Gsoil 520.</title>
        <authorList>
            <person name="Im W.-T."/>
        </authorList>
    </citation>
    <scope>NUCLEOTIDE SEQUENCE [LARGE SCALE GENOMIC DNA]</scope>
    <source>
        <strain evidence="6 7">Gsoil 520</strain>
    </source>
</reference>
<evidence type="ECO:0000313" key="7">
    <source>
        <dbReference type="Proteomes" id="UP000315364"/>
    </source>
</evidence>
<dbReference type="Pfam" id="PF07681">
    <property type="entry name" value="DoxX"/>
    <property type="match status" value="1"/>
</dbReference>
<evidence type="ECO:0000256" key="1">
    <source>
        <dbReference type="ARBA" id="ARBA00004141"/>
    </source>
</evidence>
<keyword evidence="3 5" id="KW-1133">Transmembrane helix</keyword>
<dbReference type="EMBL" id="CP042304">
    <property type="protein sequence ID" value="QDZ12321.1"/>
    <property type="molecule type" value="Genomic_DNA"/>
</dbReference>